<feature type="domain" description="Transcription regulator PadR N-terminal" evidence="1">
    <location>
        <begin position="11"/>
        <end position="85"/>
    </location>
</feature>
<dbReference type="AlphaFoldDB" id="I4B313"/>
<dbReference type="Proteomes" id="UP000006048">
    <property type="component" value="Chromosome"/>
</dbReference>
<dbReference type="OrthoDB" id="9783723at2"/>
<dbReference type="Gene3D" id="6.10.140.190">
    <property type="match status" value="1"/>
</dbReference>
<proteinExistence type="predicted"/>
<dbReference type="RefSeq" id="WP_014802188.1">
    <property type="nucleotide sequence ID" value="NC_018020.1"/>
</dbReference>
<dbReference type="SUPFAM" id="SSF46785">
    <property type="entry name" value="Winged helix' DNA-binding domain"/>
    <property type="match status" value="1"/>
</dbReference>
<organism evidence="3 4">
    <name type="scientific">Turneriella parva (strain ATCC BAA-1111 / DSM 21527 / NCTC 11395 / H)</name>
    <name type="common">Leptospira parva</name>
    <dbReference type="NCBI Taxonomy" id="869212"/>
    <lineage>
        <taxon>Bacteria</taxon>
        <taxon>Pseudomonadati</taxon>
        <taxon>Spirochaetota</taxon>
        <taxon>Spirochaetia</taxon>
        <taxon>Leptospirales</taxon>
        <taxon>Leptospiraceae</taxon>
        <taxon>Turneriella</taxon>
    </lineage>
</organism>
<dbReference type="Pfam" id="PF10400">
    <property type="entry name" value="Vir_act_alpha_C"/>
    <property type="match status" value="1"/>
</dbReference>
<evidence type="ECO:0000313" key="3">
    <source>
        <dbReference type="EMBL" id="AFM11670.1"/>
    </source>
</evidence>
<evidence type="ECO:0000259" key="1">
    <source>
        <dbReference type="Pfam" id="PF03551"/>
    </source>
</evidence>
<evidence type="ECO:0000259" key="2">
    <source>
        <dbReference type="Pfam" id="PF10400"/>
    </source>
</evidence>
<dbReference type="Pfam" id="PF03551">
    <property type="entry name" value="PadR"/>
    <property type="match status" value="1"/>
</dbReference>
<sequence>MKRENKTQYALLGILTQYECSGYDMKKFIETSIGYFWNESFGQIYPNLKKLEQQGLIRKAKTLDAKGTDRIVYAITATGRKKLQQWLAKPAEPLAERNELLLKLFFGSQLDHNGIRRHLQRHQEMGEATLKVYAGVEKDIADYKDKSPDYPFWRMTLDYGIERTKMELRWVKSAHEILDSIAKKKTGSKKP</sequence>
<keyword evidence="4" id="KW-1185">Reference proteome</keyword>
<name>I4B313_TURPD</name>
<dbReference type="InterPro" id="IPR005149">
    <property type="entry name" value="Tscrpt_reg_PadR_N"/>
</dbReference>
<protein>
    <submittedName>
        <fullName evidence="3">Transcriptional regulator, PadR family</fullName>
    </submittedName>
</protein>
<dbReference type="PATRIC" id="fig|869212.3.peg.999"/>
<dbReference type="STRING" id="869212.Turpa_1021"/>
<dbReference type="HOGENOM" id="CLU_089258_1_0_12"/>
<dbReference type="KEGG" id="tpx:Turpa_1021"/>
<dbReference type="PANTHER" id="PTHR43252:SF6">
    <property type="entry name" value="NEGATIVE TRANSCRIPTION REGULATOR PADR"/>
    <property type="match status" value="1"/>
</dbReference>
<dbReference type="InterPro" id="IPR036388">
    <property type="entry name" value="WH-like_DNA-bd_sf"/>
</dbReference>
<accession>I4B313</accession>
<evidence type="ECO:0000313" key="4">
    <source>
        <dbReference type="Proteomes" id="UP000006048"/>
    </source>
</evidence>
<dbReference type="InterPro" id="IPR018309">
    <property type="entry name" value="Tscrpt_reg_PadR_C"/>
</dbReference>
<feature type="domain" description="Transcription regulator PadR C-terminal" evidence="2">
    <location>
        <begin position="97"/>
        <end position="179"/>
    </location>
</feature>
<dbReference type="EMBL" id="CP002959">
    <property type="protein sequence ID" value="AFM11670.1"/>
    <property type="molecule type" value="Genomic_DNA"/>
</dbReference>
<reference evidence="3 4" key="1">
    <citation type="submission" date="2012-06" db="EMBL/GenBank/DDBJ databases">
        <title>The complete chromosome of genome of Turneriella parva DSM 21527.</title>
        <authorList>
            <consortium name="US DOE Joint Genome Institute (JGI-PGF)"/>
            <person name="Lucas S."/>
            <person name="Han J."/>
            <person name="Lapidus A."/>
            <person name="Bruce D."/>
            <person name="Goodwin L."/>
            <person name="Pitluck S."/>
            <person name="Peters L."/>
            <person name="Kyrpides N."/>
            <person name="Mavromatis K."/>
            <person name="Ivanova N."/>
            <person name="Mikhailova N."/>
            <person name="Chertkov O."/>
            <person name="Detter J.C."/>
            <person name="Tapia R."/>
            <person name="Han C."/>
            <person name="Land M."/>
            <person name="Hauser L."/>
            <person name="Markowitz V."/>
            <person name="Cheng J.-F."/>
            <person name="Hugenholtz P."/>
            <person name="Woyke T."/>
            <person name="Wu D."/>
            <person name="Gronow S."/>
            <person name="Wellnitz S."/>
            <person name="Brambilla E."/>
            <person name="Klenk H.-P."/>
            <person name="Eisen J.A."/>
        </authorList>
    </citation>
    <scope>NUCLEOTIDE SEQUENCE [LARGE SCALE GENOMIC DNA]</scope>
    <source>
        <strain evidence="4">ATCC BAA-1111 / DSM 21527 / NCTC 11395 / H</strain>
    </source>
</reference>
<dbReference type="InterPro" id="IPR036390">
    <property type="entry name" value="WH_DNA-bd_sf"/>
</dbReference>
<gene>
    <name evidence="3" type="ordered locus">Turpa_1021</name>
</gene>
<dbReference type="PANTHER" id="PTHR43252">
    <property type="entry name" value="TRANSCRIPTIONAL REGULATOR YQJI"/>
    <property type="match status" value="1"/>
</dbReference>
<dbReference type="Gene3D" id="1.10.10.10">
    <property type="entry name" value="Winged helix-like DNA-binding domain superfamily/Winged helix DNA-binding domain"/>
    <property type="match status" value="1"/>
</dbReference>